<dbReference type="AlphaFoldDB" id="A0A1I0MSD2"/>
<gene>
    <name evidence="1" type="ORF">SAMN05216290_0662</name>
</gene>
<accession>A0A1I0MSD2</accession>
<organism evidence="1 2">
    <name type="scientific">Roseivirga pacifica</name>
    <dbReference type="NCBI Taxonomy" id="1267423"/>
    <lineage>
        <taxon>Bacteria</taxon>
        <taxon>Pseudomonadati</taxon>
        <taxon>Bacteroidota</taxon>
        <taxon>Cytophagia</taxon>
        <taxon>Cytophagales</taxon>
        <taxon>Roseivirgaceae</taxon>
        <taxon>Roseivirga</taxon>
    </lineage>
</organism>
<sequence length="68" mass="8023">MKTSEINFIHNNFPKLREEDLSEKEVKSILKEFDRITKRIGKIHKSMQPTKKDMEVVFSASTPEVFIK</sequence>
<name>A0A1I0MSD2_9BACT</name>
<dbReference type="RefSeq" id="WP_090256957.1">
    <property type="nucleotide sequence ID" value="NZ_FOIR01000001.1"/>
</dbReference>
<keyword evidence="2" id="KW-1185">Reference proteome</keyword>
<protein>
    <submittedName>
        <fullName evidence="1">Uncharacterized protein</fullName>
    </submittedName>
</protein>
<proteinExistence type="predicted"/>
<dbReference type="EMBL" id="FOIR01000001">
    <property type="protein sequence ID" value="SEV91596.1"/>
    <property type="molecule type" value="Genomic_DNA"/>
</dbReference>
<evidence type="ECO:0000313" key="2">
    <source>
        <dbReference type="Proteomes" id="UP000199437"/>
    </source>
</evidence>
<dbReference type="GeneID" id="99985405"/>
<reference evidence="2" key="1">
    <citation type="submission" date="2016-10" db="EMBL/GenBank/DDBJ databases">
        <authorList>
            <person name="Varghese N."/>
            <person name="Submissions S."/>
        </authorList>
    </citation>
    <scope>NUCLEOTIDE SEQUENCE [LARGE SCALE GENOMIC DNA]</scope>
    <source>
        <strain evidence="2">CGMCC 1.12402</strain>
    </source>
</reference>
<dbReference type="Proteomes" id="UP000199437">
    <property type="component" value="Unassembled WGS sequence"/>
</dbReference>
<dbReference type="STRING" id="1267423.SAMN05216290_0662"/>
<evidence type="ECO:0000313" key="1">
    <source>
        <dbReference type="EMBL" id="SEV91596.1"/>
    </source>
</evidence>